<keyword evidence="2" id="KW-1185">Reference proteome</keyword>
<name>A0A1W1WPA7_SULTA</name>
<organism evidence="1 2">
    <name type="scientific">Sulfobacillus thermosulfidooxidans (strain DSM 9293 / VKM B-1269 / AT-1)</name>
    <dbReference type="NCBI Taxonomy" id="929705"/>
    <lineage>
        <taxon>Bacteria</taxon>
        <taxon>Bacillati</taxon>
        <taxon>Bacillota</taxon>
        <taxon>Clostridia</taxon>
        <taxon>Eubacteriales</taxon>
        <taxon>Clostridiales Family XVII. Incertae Sedis</taxon>
        <taxon>Sulfobacillus</taxon>
    </lineage>
</organism>
<dbReference type="EMBL" id="FWWY01000002">
    <property type="protein sequence ID" value="SMC08042.1"/>
    <property type="molecule type" value="Genomic_DNA"/>
</dbReference>
<evidence type="ECO:0000313" key="1">
    <source>
        <dbReference type="EMBL" id="SMC08042.1"/>
    </source>
</evidence>
<protein>
    <submittedName>
        <fullName evidence="1">Uncharacterized protein</fullName>
    </submittedName>
</protein>
<dbReference type="Proteomes" id="UP000192660">
    <property type="component" value="Unassembled WGS sequence"/>
</dbReference>
<dbReference type="RefSeq" id="WP_084662075.1">
    <property type="nucleotide sequence ID" value="NZ_FWWY01000002.1"/>
</dbReference>
<evidence type="ECO:0000313" key="2">
    <source>
        <dbReference type="Proteomes" id="UP000192660"/>
    </source>
</evidence>
<accession>A0A1W1WPA7</accession>
<proteinExistence type="predicted"/>
<sequence>MINSPDNGLQHQITFLPGYDGRHPDPAHNQGVDGMEIRFTVSGPKGLVYFALDTQWYPLSAVQDHYDPTRWAEQPYQARSLEIGYHACVPQHPYHRAHPDCDFLAGQSCYSEIFYRSARSLYWVFVHEGEPAIWRELEHHYHQLKGRG</sequence>
<reference evidence="2" key="1">
    <citation type="submission" date="2017-04" db="EMBL/GenBank/DDBJ databases">
        <authorList>
            <person name="Varghese N."/>
            <person name="Submissions S."/>
        </authorList>
    </citation>
    <scope>NUCLEOTIDE SEQUENCE [LARGE SCALE GENOMIC DNA]</scope>
    <source>
        <strain evidence="2">DSM 9293</strain>
    </source>
</reference>
<dbReference type="AlphaFoldDB" id="A0A1W1WPA7"/>
<gene>
    <name evidence="1" type="ORF">SAMN00768000_3612</name>
</gene>